<dbReference type="EMBL" id="CP031093">
    <property type="protein sequence ID" value="QCF25402.1"/>
    <property type="molecule type" value="Genomic_DNA"/>
</dbReference>
<evidence type="ECO:0000313" key="3">
    <source>
        <dbReference type="EMBL" id="QCF25402.1"/>
    </source>
</evidence>
<dbReference type="RefSeq" id="WP_136547637.1">
    <property type="nucleotide sequence ID" value="NZ_CP031093.1"/>
</dbReference>
<feature type="signal peptide" evidence="1">
    <location>
        <begin position="1"/>
        <end position="22"/>
    </location>
</feature>
<dbReference type="AlphaFoldDB" id="A0A4P7XGT1"/>
<keyword evidence="1" id="KW-0732">Signal</keyword>
<reference evidence="3 4" key="1">
    <citation type="submission" date="2018-07" db="EMBL/GenBank/DDBJ databases">
        <title>Marsedoiliclastica nanhaica gen. nov. sp. nov., a novel marine hydrocarbonoclastic bacterium isolated from an in-situ enriched hydrocarbon-degrading consortium in deep-sea sediment.</title>
        <authorList>
            <person name="Dong C."/>
            <person name="Ma T."/>
            <person name="Liu R."/>
            <person name="Shao Z."/>
        </authorList>
    </citation>
    <scope>NUCLEOTIDE SEQUENCE [LARGE SCALE GENOMIC DNA]</scope>
    <source>
        <strain evidence="4">soil36-7</strain>
    </source>
</reference>
<protein>
    <submittedName>
        <fullName evidence="3">PEP-CTERM sorting domain-containing protein</fullName>
    </submittedName>
</protein>
<keyword evidence="4" id="KW-1185">Reference proteome</keyword>
<dbReference type="InterPro" id="IPR013424">
    <property type="entry name" value="Ice-binding_C"/>
</dbReference>
<sequence length="227" mass="23299">MTGYFKALALVVPCLAISPAFAAPIVLDFEGLDSNEAVGGFYNGGVSENGNSGANYGVSFSDNALGLVDADAGGDGQFGGEPSPDTVLYFAEGEDLVLSVADGFGTSFSFFYSAVYTPAVVNIYDGMGGTGNILATLDIPVTTTDEGDPTGIFSPFFDLGIEFEGIGQSVAFEAYPEMLALDNVTFGEITDDNGNGGDPVAVPEPSTLALLGLSMLGLGAVRRRKHG</sequence>
<dbReference type="Pfam" id="PF07589">
    <property type="entry name" value="PEP-CTERM"/>
    <property type="match status" value="1"/>
</dbReference>
<organism evidence="3 4">
    <name type="scientific">Hydrocarboniclastica marina</name>
    <dbReference type="NCBI Taxonomy" id="2259620"/>
    <lineage>
        <taxon>Bacteria</taxon>
        <taxon>Pseudomonadati</taxon>
        <taxon>Pseudomonadota</taxon>
        <taxon>Gammaproteobacteria</taxon>
        <taxon>Alteromonadales</taxon>
        <taxon>Alteromonadaceae</taxon>
        <taxon>Hydrocarboniclastica</taxon>
    </lineage>
</organism>
<proteinExistence type="predicted"/>
<dbReference type="Proteomes" id="UP000298049">
    <property type="component" value="Chromosome"/>
</dbReference>
<accession>A0A4P7XGT1</accession>
<name>A0A4P7XGT1_9ALTE</name>
<evidence type="ECO:0000313" key="4">
    <source>
        <dbReference type="Proteomes" id="UP000298049"/>
    </source>
</evidence>
<dbReference type="KEGG" id="hmi:soil367_05355"/>
<dbReference type="NCBIfam" id="TIGR02595">
    <property type="entry name" value="PEP_CTERM"/>
    <property type="match status" value="1"/>
</dbReference>
<dbReference type="OrthoDB" id="6400733at2"/>
<feature type="chain" id="PRO_5020967919" evidence="1">
    <location>
        <begin position="23"/>
        <end position="227"/>
    </location>
</feature>
<feature type="domain" description="Ice-binding protein C-terminal" evidence="2">
    <location>
        <begin position="201"/>
        <end position="223"/>
    </location>
</feature>
<gene>
    <name evidence="3" type="ORF">soil367_05355</name>
</gene>
<evidence type="ECO:0000256" key="1">
    <source>
        <dbReference type="SAM" id="SignalP"/>
    </source>
</evidence>
<evidence type="ECO:0000259" key="2">
    <source>
        <dbReference type="Pfam" id="PF07589"/>
    </source>
</evidence>